<name>A0ABP5ZWJ9_9ACTN</name>
<evidence type="ECO:0000313" key="4">
    <source>
        <dbReference type="Proteomes" id="UP001501358"/>
    </source>
</evidence>
<feature type="region of interest" description="Disordered" evidence="1">
    <location>
        <begin position="558"/>
        <end position="592"/>
    </location>
</feature>
<dbReference type="InterPro" id="IPR027417">
    <property type="entry name" value="P-loop_NTPase"/>
</dbReference>
<evidence type="ECO:0000313" key="3">
    <source>
        <dbReference type="EMBL" id="GAA2505956.1"/>
    </source>
</evidence>
<dbReference type="RefSeq" id="WP_344385426.1">
    <property type="nucleotide sequence ID" value="NZ_BAAATA010000039.1"/>
</dbReference>
<dbReference type="SUPFAM" id="SSF52540">
    <property type="entry name" value="P-loop containing nucleoside triphosphate hydrolases"/>
    <property type="match status" value="1"/>
</dbReference>
<protein>
    <recommendedName>
        <fullName evidence="2">ORC1/DEAH AAA+ ATPase domain-containing protein</fullName>
    </recommendedName>
</protein>
<comment type="caution">
    <text evidence="3">The sequence shown here is derived from an EMBL/GenBank/DDBJ whole genome shotgun (WGS) entry which is preliminary data.</text>
</comment>
<keyword evidence="4" id="KW-1185">Reference proteome</keyword>
<sequence length="1022" mass="111405">MPELHDYVCWDVERVVSTIQTEAVVASSAVFLATHTPLQIQRAEIDGRRFNNTDRMVSERDVLKDFLGRKTATGTVLMPVVGESGSGKSHLVRWVRENLPNSDKRKVIYLEKSKTSLRHVIESLLEGVDDEEITQIRSDVRSSTSGTDASRLALRLINELMIALAGTVSAGLRGKQRQLAGPKGLALILQDPVLQDQMLEEGKFIPRFAEHMLSDRGSDTERPPLFTVDDLPLSVDSAMDGVAAPTRVMLRLLLSKPEMRDAAVDLLNEYWEKSVQATSSLGGGRILDAMKKVREIYARQGKEIILLVEDFALIQGVQRDLLDAITETSQREGRTVLAPMRTLMAITSGYFHDLPETALTRIEASTGGHVYNLDLVLKGDSAEAVASFTGRYLNAARVGREELEARVGQSVPNRCEECPFQAPCHDAFGKSAEGYGLYPFNRSALKRTIHAVAPAGQPHAFVPRTVLSRALIPVLTEGFDSIQEGLFPDEQFRARFKSNRDAGDLPLASRVREQIEDLDQADGARREKLLEFWADSPTELVNLALGIATAFSLPDLPLDGDRHTPHPPFDAGRAEPSPRPPVADPPVSDNSLLPRSLQKRLDLVESWSSGDAGLPTAEASAVRSMISRAALYRQDWLNPPVKPFTTNQAEKAGWGNKASTVSIEQASAEALARGDSPVVFKRKPANAEFFKSLILLNAESAVGVRSQDVVRLASMADKYARVLRARVTEHSQFGDDSLVAGLRVSLMGAALAGRAHPGMTLAQLHAAAFNSGHTWQRADTSSRTEMWQRSLAGHLARRGQLVDTLRAALGVGQGTGAVQVIDAARALPLLRRAVKEWDLGDSELPKWAQDAAQPLAGWRVLVPGQHAQLVSLLQGIRQRFPQGERSADLLGQLDASLRVAAELGLQGGNQVPVIRRLMEEVQEADWASLTVLDRDLAKLTPGLEGSDALAAALQGAVPIRDPHLADMHQLLKKADDFLNDALRSAEERGQTAASTAGQQMQSLLDSWEQIAQVARASSEGGE</sequence>
<proteinExistence type="predicted"/>
<dbReference type="Pfam" id="PF13401">
    <property type="entry name" value="AAA_22"/>
    <property type="match status" value="1"/>
</dbReference>
<evidence type="ECO:0000259" key="2">
    <source>
        <dbReference type="Pfam" id="PF13401"/>
    </source>
</evidence>
<dbReference type="Proteomes" id="UP001501358">
    <property type="component" value="Unassembled WGS sequence"/>
</dbReference>
<dbReference type="InterPro" id="IPR049945">
    <property type="entry name" value="AAA_22"/>
</dbReference>
<organism evidence="3 4">
    <name type="scientific">Streptomyces thermolineatus</name>
    <dbReference type="NCBI Taxonomy" id="44033"/>
    <lineage>
        <taxon>Bacteria</taxon>
        <taxon>Bacillati</taxon>
        <taxon>Actinomycetota</taxon>
        <taxon>Actinomycetes</taxon>
        <taxon>Kitasatosporales</taxon>
        <taxon>Streptomycetaceae</taxon>
        <taxon>Streptomyces</taxon>
    </lineage>
</organism>
<evidence type="ECO:0000256" key="1">
    <source>
        <dbReference type="SAM" id="MobiDB-lite"/>
    </source>
</evidence>
<dbReference type="NCBIfam" id="NF041065">
    <property type="entry name" value="DpdH"/>
    <property type="match status" value="1"/>
</dbReference>
<accession>A0ABP5ZWJ9</accession>
<gene>
    <name evidence="3" type="ORF">GCM10010406_48220</name>
</gene>
<dbReference type="EMBL" id="BAAATA010000039">
    <property type="protein sequence ID" value="GAA2505956.1"/>
    <property type="molecule type" value="Genomic_DNA"/>
</dbReference>
<feature type="domain" description="ORC1/DEAH AAA+ ATPase" evidence="2">
    <location>
        <begin position="80"/>
        <end position="146"/>
    </location>
</feature>
<reference evidence="4" key="1">
    <citation type="journal article" date="2019" name="Int. J. Syst. Evol. Microbiol.">
        <title>The Global Catalogue of Microorganisms (GCM) 10K type strain sequencing project: providing services to taxonomists for standard genome sequencing and annotation.</title>
        <authorList>
            <consortium name="The Broad Institute Genomics Platform"/>
            <consortium name="The Broad Institute Genome Sequencing Center for Infectious Disease"/>
            <person name="Wu L."/>
            <person name="Ma J."/>
        </authorList>
    </citation>
    <scope>NUCLEOTIDE SEQUENCE [LARGE SCALE GENOMIC DNA]</scope>
    <source>
        <strain evidence="4">JCM 6307</strain>
    </source>
</reference>